<protein>
    <submittedName>
        <fullName evidence="1">Uncharacterized protein</fullName>
    </submittedName>
</protein>
<evidence type="ECO:0000313" key="1">
    <source>
        <dbReference type="EMBL" id="MCW3161521.1"/>
    </source>
</evidence>
<proteinExistence type="predicted"/>
<evidence type="ECO:0000313" key="2">
    <source>
        <dbReference type="Proteomes" id="UP001163719"/>
    </source>
</evidence>
<organism evidence="1 2">
    <name type="scientific">Chryseobacterium oryctis</name>
    <dbReference type="NCBI Taxonomy" id="2952618"/>
    <lineage>
        <taxon>Bacteria</taxon>
        <taxon>Pseudomonadati</taxon>
        <taxon>Bacteroidota</taxon>
        <taxon>Flavobacteriia</taxon>
        <taxon>Flavobacteriales</taxon>
        <taxon>Weeksellaceae</taxon>
        <taxon>Chryseobacterium group</taxon>
        <taxon>Chryseobacterium</taxon>
    </lineage>
</organism>
<reference evidence="1" key="1">
    <citation type="submission" date="2022-10" db="EMBL/GenBank/DDBJ databases">
        <title>Chryseobacterium babae sp. nov. isolated from the gut of the beetle Oryctes rhinoceros, and Chryseobacterium kimseyorum sp. nov., isolated from a stick insect rearing cage.</title>
        <authorList>
            <person name="Shelomi M."/>
            <person name="Han C.-J."/>
            <person name="Chen W.-M."/>
            <person name="Chen H.-K."/>
            <person name="Liaw S.-J."/>
            <person name="Muhle E."/>
            <person name="Clermont D."/>
        </authorList>
    </citation>
    <scope>NUCLEOTIDE SEQUENCE</scope>
    <source>
        <strain evidence="1">WLa1L2M3</strain>
    </source>
</reference>
<dbReference type="EMBL" id="JAPDHV010000003">
    <property type="protein sequence ID" value="MCW3161521.1"/>
    <property type="molecule type" value="Genomic_DNA"/>
</dbReference>
<name>A0ABT3HP05_9FLAO</name>
<accession>A0ABT3HP05</accession>
<keyword evidence="2" id="KW-1185">Reference proteome</keyword>
<comment type="caution">
    <text evidence="1">The sequence shown here is derived from an EMBL/GenBank/DDBJ whole genome shotgun (WGS) entry which is preliminary data.</text>
</comment>
<sequence length="528" mass="59791">MAGGKITRIVGGTNSIECETWTVYTDNFTAYAGKGSHFTADGGTNIGEPKDPPPAGKYFVKGWWTDEKDNPIKEASIGDKVKFHLQMQNIPKNDEKRKVKMELRDFEEFSLLYYILGAKTGNFKGYNDISIKAHNEKGDVYSKEYWEIDSSNKIVIKLNLEGESLIKLMAQESDANLELYFRCSYINPDGYIEVLHFPEMESDYLKLNPPPLVEPIVFVEASKEHKLPAIYSADDGNPWYVNIQSPKAPLEQIAEEADGIVGDIEMIKNFFAEGGGDSFEPEEINKWSQRSYDIAVRKLSKGELVFNDGTKGTTSRLHRYTVSDIDGRYNEQVLMGVNRGKFKKGITSKGINQLEAQANRGVAKVFKTVGELNPLWDTICDVADILVAAANGERPPLPFTPPFVTDIVNRMKQEDDEFIIDNWNKELQTAIKSGIISLRKVVNSGINQKYILGFKLVEISEELLREILCKEYKEYDRSSADFESYLINESEGKKEASILIRSVEGLDDYSRPTVFHYIYAIYIQDLKI</sequence>
<gene>
    <name evidence="1" type="ORF">OH806_09630</name>
</gene>
<dbReference type="Proteomes" id="UP001163719">
    <property type="component" value="Unassembled WGS sequence"/>
</dbReference>
<dbReference type="RefSeq" id="WP_264743459.1">
    <property type="nucleotide sequence ID" value="NZ_JAPDHV010000003.1"/>
</dbReference>